<dbReference type="Gene3D" id="2.30.29.30">
    <property type="entry name" value="Pleckstrin-homology domain (PH domain)/Phosphotyrosine-binding domain (PTB)"/>
    <property type="match status" value="1"/>
</dbReference>
<evidence type="ECO:0008006" key="8">
    <source>
        <dbReference type="Google" id="ProtNLM"/>
    </source>
</evidence>
<evidence type="ECO:0000313" key="6">
    <source>
        <dbReference type="EMBL" id="KAF0739279.1"/>
    </source>
</evidence>
<evidence type="ECO:0000256" key="2">
    <source>
        <dbReference type="ARBA" id="ARBA00022737"/>
    </source>
</evidence>
<evidence type="ECO:0000259" key="4">
    <source>
        <dbReference type="PROSITE" id="PS50197"/>
    </source>
</evidence>
<dbReference type="InterPro" id="IPR001680">
    <property type="entry name" value="WD40_rpt"/>
</dbReference>
<dbReference type="Gene3D" id="2.130.10.10">
    <property type="entry name" value="YVTN repeat-like/Quinoprotein amine dehydrogenase"/>
    <property type="match status" value="1"/>
</dbReference>
<dbReference type="SUPFAM" id="SSF49899">
    <property type="entry name" value="Concanavalin A-like lectins/glucanases"/>
    <property type="match status" value="1"/>
</dbReference>
<dbReference type="SMART" id="SM00320">
    <property type="entry name" value="WD40"/>
    <property type="match status" value="3"/>
</dbReference>
<dbReference type="CDD" id="cd01201">
    <property type="entry name" value="PH_BEACH"/>
    <property type="match status" value="1"/>
</dbReference>
<dbReference type="Pfam" id="PF02138">
    <property type="entry name" value="Beach"/>
    <property type="match status" value="1"/>
</dbReference>
<feature type="compositionally biased region" description="Polar residues" evidence="3">
    <location>
        <begin position="1366"/>
        <end position="1387"/>
    </location>
</feature>
<dbReference type="PROSITE" id="PS50197">
    <property type="entry name" value="BEACH"/>
    <property type="match status" value="1"/>
</dbReference>
<proteinExistence type="predicted"/>
<dbReference type="SUPFAM" id="SSF50978">
    <property type="entry name" value="WD40 repeat-like"/>
    <property type="match status" value="1"/>
</dbReference>
<feature type="domain" description="BEACH" evidence="4">
    <location>
        <begin position="1550"/>
        <end position="1839"/>
    </location>
</feature>
<dbReference type="CDD" id="cd06071">
    <property type="entry name" value="Beach"/>
    <property type="match status" value="1"/>
</dbReference>
<dbReference type="Gene3D" id="1.10.1540.10">
    <property type="entry name" value="BEACH domain"/>
    <property type="match status" value="1"/>
</dbReference>
<accession>A0A6G0XGB7</accession>
<dbReference type="InterPro" id="IPR013320">
    <property type="entry name" value="ConA-like_dom_sf"/>
</dbReference>
<dbReference type="InterPro" id="IPR023362">
    <property type="entry name" value="PH-BEACH_dom"/>
</dbReference>
<dbReference type="PROSITE" id="PS51783">
    <property type="entry name" value="PH_BEACH"/>
    <property type="match status" value="1"/>
</dbReference>
<dbReference type="InterPro" id="IPR036372">
    <property type="entry name" value="BEACH_dom_sf"/>
</dbReference>
<dbReference type="InterPro" id="IPR046851">
    <property type="entry name" value="NBCH_WD40"/>
</dbReference>
<dbReference type="FunFam" id="1.10.1540.10:FF:000001">
    <property type="entry name" value="neurobeachin isoform X1"/>
    <property type="match status" value="1"/>
</dbReference>
<dbReference type="PANTHER" id="PTHR13743:SF163">
    <property type="entry name" value="BEACH DOMAIN-CONTAINING PROTEIN"/>
    <property type="match status" value="1"/>
</dbReference>
<dbReference type="Pfam" id="PF20426">
    <property type="entry name" value="NBCH_WD40"/>
    <property type="match status" value="1"/>
</dbReference>
<dbReference type="SUPFAM" id="SSF50729">
    <property type="entry name" value="PH domain-like"/>
    <property type="match status" value="1"/>
</dbReference>
<dbReference type="InterPro" id="IPR011993">
    <property type="entry name" value="PH-like_dom_sf"/>
</dbReference>
<dbReference type="Proteomes" id="UP000481153">
    <property type="component" value="Unassembled WGS sequence"/>
</dbReference>
<dbReference type="InterPro" id="IPR015943">
    <property type="entry name" value="WD40/YVTN_repeat-like_dom_sf"/>
</dbReference>
<dbReference type="InterPro" id="IPR031570">
    <property type="entry name" value="NBEA/BDCP_DUF4704"/>
</dbReference>
<dbReference type="EMBL" id="VJMJ01000065">
    <property type="protein sequence ID" value="KAF0739279.1"/>
    <property type="molecule type" value="Genomic_DNA"/>
</dbReference>
<evidence type="ECO:0000313" key="7">
    <source>
        <dbReference type="Proteomes" id="UP000481153"/>
    </source>
</evidence>
<dbReference type="SUPFAM" id="SSF81837">
    <property type="entry name" value="BEACH domain"/>
    <property type="match status" value="1"/>
</dbReference>
<protein>
    <recommendedName>
        <fullName evidence="8">BEACH domain-containing protein</fullName>
    </recommendedName>
</protein>
<feature type="region of interest" description="Disordered" evidence="3">
    <location>
        <begin position="1366"/>
        <end position="1411"/>
    </location>
</feature>
<keyword evidence="1" id="KW-0853">WD repeat</keyword>
<dbReference type="InterPro" id="IPR050865">
    <property type="entry name" value="BEACH_Domain"/>
</dbReference>
<dbReference type="PANTHER" id="PTHR13743">
    <property type="entry name" value="BEIGE/BEACH-RELATED"/>
    <property type="match status" value="1"/>
</dbReference>
<dbReference type="Pfam" id="PF14844">
    <property type="entry name" value="PH_BEACH"/>
    <property type="match status" value="1"/>
</dbReference>
<dbReference type="SMART" id="SM01026">
    <property type="entry name" value="Beach"/>
    <property type="match status" value="1"/>
</dbReference>
<dbReference type="VEuPathDB" id="FungiDB:AeMF1_017333"/>
<feature type="domain" description="BEACH-type PH" evidence="5">
    <location>
        <begin position="1420"/>
        <end position="1533"/>
    </location>
</feature>
<keyword evidence="2" id="KW-0677">Repeat</keyword>
<sequence length="2204" mass="245159">MDLLLDEALKAEGNEGEMVRLMIDITAEARDDVSMQSRAIGVSAQLVRRKLLLLQAVESSSTNTYKQTNEPTIVQDSLVGRLLYLAIKIQETSELPLLAEVLGILLEIMVFDVQPRDVYSLWQAMHTAGPALRERLYKMMRAVLEHEADALAPMRRSVFTMRGQHAGIVAPSGMALPLKKGYTFCVSILLDPSAPTMVLYSFRGENGHGVSAAIDGDTLVLSSYTSQGSFFKLPVPLNNKRTTMHHTWTHLVISHSKKMVFKDKITVYLDGQPFFSGNLPYPDALQMAGGQNGIGTAPEVPTFQGQMWQPTLLGFALSDAEVLLVMPSKTTLPLWIWENSGLVDKSKFVFSYDARVCSPASDCICYDVSGNGSHGWLEPGSKSVCRTPVQDALSPLGGIATFLRLLFDPANAEDAVTLLRLVTYGLRVSPRCLSQYIRWYGSKVVAFIVNQLPSQVLSTDLLDAIVEIFDTVAVQAKKQRHRTMVLVLFALNQAWFRAPFETQVRLLESVLPKYLSLMEQPSSDQTTMEVRHWCELMAKWYGAKRPSKLTDSEASICCKLILDKIIDPILFPRNLVDESSDAWAALIRHIDCRMHEPSIQAGDVDIQEIFRYFARTLYQPDETGLSSPPSRKMAVKLQKHSPLAMWYVWLGTSSLELRLQVLHAFEAMAQHIHLRFPDAVLFYNSLRPYELEMRQCEVILDVSLGHRSSVTGERSTSTPRGHFIPVVLLKLLASADYRVQLYVLYELNKYIHGTNSEIFKEYIRVDPEWMKILVSIKKSHETTPLSPPPSQSQALDARQLNDYCMVLCDETATVEARIHIIQSIGASRDSYGADFMLTVLQHDCAPPQVKQAIIHIIIASFPSHAVRLVESFCMDIIVDILAYSLGRVNHGWLHLLEAYFYLYKEPDRCISIYTSVADAMINVTGASGVDQDKETLLAENRSQFAAILSLLFFIAERLQQPLGQSAHVNLLKKARDLWLPILGSLPNVAWDGGPKPAVHVEVTNEIMHELFATYPLLRRLALYTLFQNTKITLLTNGETDLDWLREVFETLHVIPKAVDEAAKQPHSMQREFLLSVIKELHGLWVVASTNTNKSTLKELLHDVAMEASSGADPNSDLAHALMGIIALPADSSPALWGPLMLVIGKFAVDAQAEVNAHVDAFFAKWKELVDTNAVFNAELTMQDVQQRTTIVTVHSQDCEMLSLPEGVDGSHLDELYERITSDVDTAADRFKSQVDLCVRRVINEPFDMDKPVQSTGAASYKLSTAENNWRMRLGIKRIEARQLFSDTTNGNSAGQDDLHPLSLSTSLMGSSWRSDSGGGSLHELTEMLSDAHVRAVLRTATSSTVEADEKAFDEMLDVYNTSAIVDTPPTSSSYTSQALSKLVQGSSDNKDRDTDDVLSPSKDAMDDPGRNRRKLSTEFIKSNASDFVCSAELVRQMYIVAGQVRITQTELVFVPSSIVDEHGHDVQASSSTQQDHRWLKPRRIPLDDICQIYGRRYLLKVTALEIFVASTRKNYFFNFPKTGSINDVHQVIMGRRPIRLQANPEWKRLRHPSHTFRSSNKTQMWVNHEISTFEYLMWLNTVSGRTYNDVTQYPVFPWILADYTSTTLDLTSPATFRDLSKPMGALDPTRLEFFKERYAAFDDPDIPKFMYGSHYSHVGAVLYYLVRLEPFTSLARRVQGGRFDHADRLFHSIADTWSNCLTDTSDLKELTPEWFYLPSFLKNESRIELGTRQNGVQLNDVVLPPYASSPEDFIAKHMLALESEYVSQHIHEWIDLIFGEKQRGPASVEADNVFFYLTYEGMVDIDSIADPVLQASMRAQIAHFGQTPSQLLREPHVPRNMITDDVKPVVPFLLPHVHPIALLEFSASNLLCVDTTGMLSLQKFTSPYKATKPATSTSSSSALSPSKPASAPSLVESGGVVELFDRKCRRALPDTPWMRDSIWAVASDAALVSGGYSDGSLRCYSVADGSFLCTIQHHATRVTFIYCHGLHLACGAADGTISLWTLQPSASWTSLLETLNLFRTTTKRTVIEPDYDPRQVCLGHGAPISCLAIQEDLDLVVSGSRSGVCLAHSMSTGDLLFELTLPPATEIVHAVAITTLGWIVVSSSTATEASLTTFSLEGRKIISSAIAAPATKLVAVARTAQVVVGGRLGAKVVAAHSLAEVQPLTTVGTNSIVLSTDEKFVILGLDVMPAQLLTLALAPY</sequence>
<keyword evidence="7" id="KW-1185">Reference proteome</keyword>
<evidence type="ECO:0000256" key="3">
    <source>
        <dbReference type="SAM" id="MobiDB-lite"/>
    </source>
</evidence>
<gene>
    <name evidence="6" type="ORF">Ae201684_005056</name>
</gene>
<dbReference type="InterPro" id="IPR000409">
    <property type="entry name" value="BEACH_dom"/>
</dbReference>
<evidence type="ECO:0000256" key="1">
    <source>
        <dbReference type="ARBA" id="ARBA00022574"/>
    </source>
</evidence>
<reference evidence="6 7" key="1">
    <citation type="submission" date="2019-07" db="EMBL/GenBank/DDBJ databases">
        <title>Genomics analysis of Aphanomyces spp. identifies a new class of oomycete effector associated with host adaptation.</title>
        <authorList>
            <person name="Gaulin E."/>
        </authorList>
    </citation>
    <scope>NUCLEOTIDE SEQUENCE [LARGE SCALE GENOMIC DNA]</scope>
    <source>
        <strain evidence="6 7">ATCC 201684</strain>
    </source>
</reference>
<feature type="region of interest" description="Disordered" evidence="3">
    <location>
        <begin position="1889"/>
        <end position="1913"/>
    </location>
</feature>
<organism evidence="6 7">
    <name type="scientific">Aphanomyces euteiches</name>
    <dbReference type="NCBI Taxonomy" id="100861"/>
    <lineage>
        <taxon>Eukaryota</taxon>
        <taxon>Sar</taxon>
        <taxon>Stramenopiles</taxon>
        <taxon>Oomycota</taxon>
        <taxon>Saprolegniomycetes</taxon>
        <taxon>Saprolegniales</taxon>
        <taxon>Verrucalvaceae</taxon>
        <taxon>Aphanomyces</taxon>
    </lineage>
</organism>
<name>A0A6G0XGB7_9STRA</name>
<dbReference type="Pfam" id="PF15787">
    <property type="entry name" value="DUF4704"/>
    <property type="match status" value="1"/>
</dbReference>
<evidence type="ECO:0000259" key="5">
    <source>
        <dbReference type="PROSITE" id="PS51783"/>
    </source>
</evidence>
<comment type="caution">
    <text evidence="6">The sequence shown here is derived from an EMBL/GenBank/DDBJ whole genome shotgun (WGS) entry which is preliminary data.</text>
</comment>
<dbReference type="InterPro" id="IPR036322">
    <property type="entry name" value="WD40_repeat_dom_sf"/>
</dbReference>